<evidence type="ECO:0000313" key="4">
    <source>
        <dbReference type="EMBL" id="USS89256.1"/>
    </source>
</evidence>
<protein>
    <recommendedName>
        <fullName evidence="2">Universal stress protein</fullName>
    </recommendedName>
</protein>
<dbReference type="PIRSF" id="PIRSF006276">
    <property type="entry name" value="UspA"/>
    <property type="match status" value="1"/>
</dbReference>
<dbReference type="InterPro" id="IPR006015">
    <property type="entry name" value="Universal_stress_UspA"/>
</dbReference>
<gene>
    <name evidence="4" type="ORF">M3M40_00120</name>
</gene>
<keyword evidence="5" id="KW-1185">Reference proteome</keyword>
<dbReference type="PRINTS" id="PR01438">
    <property type="entry name" value="UNVRSLSTRESS"/>
</dbReference>
<evidence type="ECO:0000256" key="1">
    <source>
        <dbReference type="ARBA" id="ARBA00008791"/>
    </source>
</evidence>
<dbReference type="RefSeq" id="WP_252766791.1">
    <property type="nucleotide sequence ID" value="NZ_CP097119.1"/>
</dbReference>
<evidence type="ECO:0000313" key="5">
    <source>
        <dbReference type="Proteomes" id="UP001055911"/>
    </source>
</evidence>
<keyword evidence="2" id="KW-0963">Cytoplasm</keyword>
<dbReference type="Gene3D" id="3.40.50.620">
    <property type="entry name" value="HUPs"/>
    <property type="match status" value="1"/>
</dbReference>
<comment type="similarity">
    <text evidence="1 2">Belongs to the universal stress protein A family.</text>
</comment>
<dbReference type="GO" id="GO:0005737">
    <property type="term" value="C:cytoplasm"/>
    <property type="evidence" value="ECO:0007669"/>
    <property type="project" value="UniProtKB-SubCell"/>
</dbReference>
<dbReference type="Pfam" id="PF00582">
    <property type="entry name" value="Usp"/>
    <property type="match status" value="1"/>
</dbReference>
<dbReference type="SUPFAM" id="SSF52402">
    <property type="entry name" value="Adenine nucleotide alpha hydrolases-like"/>
    <property type="match status" value="1"/>
</dbReference>
<dbReference type="InterPro" id="IPR006016">
    <property type="entry name" value="UspA"/>
</dbReference>
<name>A0A9Q9E0J2_9LACO</name>
<reference evidence="4" key="1">
    <citation type="submission" date="2022-05" db="EMBL/GenBank/DDBJ databases">
        <authorList>
            <person name="Oliphant S.A."/>
            <person name="Watson-Haigh N.S."/>
            <person name="Sumby K.M."/>
            <person name="Gardner J.M."/>
            <person name="Jiranek V."/>
        </authorList>
    </citation>
    <scope>NUCLEOTIDE SEQUENCE</scope>
    <source>
        <strain evidence="4">KI4_B1</strain>
    </source>
</reference>
<evidence type="ECO:0000259" key="3">
    <source>
        <dbReference type="Pfam" id="PF00582"/>
    </source>
</evidence>
<dbReference type="PANTHER" id="PTHR46268">
    <property type="entry name" value="STRESS RESPONSE PROTEIN NHAX"/>
    <property type="match status" value="1"/>
</dbReference>
<comment type="subcellular location">
    <subcellularLocation>
        <location evidence="2">Cytoplasm</location>
    </subcellularLocation>
</comment>
<dbReference type="CDD" id="cd00293">
    <property type="entry name" value="USP-like"/>
    <property type="match status" value="1"/>
</dbReference>
<dbReference type="EMBL" id="CP097119">
    <property type="protein sequence ID" value="USS89256.1"/>
    <property type="molecule type" value="Genomic_DNA"/>
</dbReference>
<proteinExistence type="inferred from homology"/>
<feature type="domain" description="UspA" evidence="3">
    <location>
        <begin position="4"/>
        <end position="146"/>
    </location>
</feature>
<dbReference type="AlphaFoldDB" id="A0A9Q9E0J2"/>
<sequence length="157" mass="17361">MYNEYKNILVPVDGSKQSEEALMKAAEVAIRNDARLDVLNVLNTTSFGFSYGVVDGDAITDMVNDEIDYLKDLIQRVKKQTGIKNIHMHLRFGSPRNVITYDFPHDYAVDLIIMGATGKNAVSRLLEGSVASFVNTHASCDVAIVRTGLDNKPKPTK</sequence>
<dbReference type="PANTHER" id="PTHR46268:SF6">
    <property type="entry name" value="UNIVERSAL STRESS PROTEIN UP12"/>
    <property type="match status" value="1"/>
</dbReference>
<organism evidence="4 5">
    <name type="scientific">Fructilactobacillus cliffordii</name>
    <dbReference type="NCBI Taxonomy" id="2940299"/>
    <lineage>
        <taxon>Bacteria</taxon>
        <taxon>Bacillati</taxon>
        <taxon>Bacillota</taxon>
        <taxon>Bacilli</taxon>
        <taxon>Lactobacillales</taxon>
        <taxon>Lactobacillaceae</taxon>
        <taxon>Fructilactobacillus</taxon>
    </lineage>
</organism>
<accession>A0A9Q9E0J2</accession>
<evidence type="ECO:0000256" key="2">
    <source>
        <dbReference type="PIRNR" id="PIRNR006276"/>
    </source>
</evidence>
<dbReference type="Proteomes" id="UP001055911">
    <property type="component" value="Chromosome"/>
</dbReference>
<dbReference type="InterPro" id="IPR014729">
    <property type="entry name" value="Rossmann-like_a/b/a_fold"/>
</dbReference>